<organism evidence="1 2">
    <name type="scientific">Durusdinium trenchii</name>
    <dbReference type="NCBI Taxonomy" id="1381693"/>
    <lineage>
        <taxon>Eukaryota</taxon>
        <taxon>Sar</taxon>
        <taxon>Alveolata</taxon>
        <taxon>Dinophyceae</taxon>
        <taxon>Suessiales</taxon>
        <taxon>Symbiodiniaceae</taxon>
        <taxon>Durusdinium</taxon>
    </lineage>
</organism>
<reference evidence="1 2" key="1">
    <citation type="submission" date="2024-02" db="EMBL/GenBank/DDBJ databases">
        <authorList>
            <person name="Chen Y."/>
            <person name="Shah S."/>
            <person name="Dougan E. K."/>
            <person name="Thang M."/>
            <person name="Chan C."/>
        </authorList>
    </citation>
    <scope>NUCLEOTIDE SEQUENCE [LARGE SCALE GENOMIC DNA]</scope>
</reference>
<accession>A0ABP0HBP9</accession>
<evidence type="ECO:0000313" key="1">
    <source>
        <dbReference type="EMBL" id="CAK8987631.1"/>
    </source>
</evidence>
<gene>
    <name evidence="1" type="ORF">SCF082_LOCUS1062</name>
</gene>
<dbReference type="SUPFAM" id="SSF52047">
    <property type="entry name" value="RNI-like"/>
    <property type="match status" value="1"/>
</dbReference>
<dbReference type="EMBL" id="CAXAMM010000470">
    <property type="protein sequence ID" value="CAK8987631.1"/>
    <property type="molecule type" value="Genomic_DNA"/>
</dbReference>
<proteinExistence type="predicted"/>
<name>A0ABP0HBP9_9DINO</name>
<dbReference type="Gene3D" id="3.80.10.10">
    <property type="entry name" value="Ribonuclease Inhibitor"/>
    <property type="match status" value="1"/>
</dbReference>
<evidence type="ECO:0000313" key="2">
    <source>
        <dbReference type="Proteomes" id="UP001642464"/>
    </source>
</evidence>
<sequence length="270" mass="30645">MEWRLGSPDLATPLQALSDAARQASQVTLRDELAPKDTRGQSSSQVWEEIVQAALCWTDVADAELFIAVNVFSMLSWVPMCAFRACHHLTANAFEHWAAHPQPRVTLSWVRIPLQWQSDCLRFIGQHCRNVRQLSVRETAHFEEKQLLRLVCGMRLLECLEVDASSFGGSFPDPQRIFSRLAKYCPRLQHLVMSFRPDVLSERILFEVRTLACLGRRLLTLDLGLSVQLYQFQADVENSAGYDLSTAADMDLAPVDWDDSILEGFMTQAF</sequence>
<dbReference type="Proteomes" id="UP001642464">
    <property type="component" value="Unassembled WGS sequence"/>
</dbReference>
<keyword evidence="2" id="KW-1185">Reference proteome</keyword>
<comment type="caution">
    <text evidence="1">The sequence shown here is derived from an EMBL/GenBank/DDBJ whole genome shotgun (WGS) entry which is preliminary data.</text>
</comment>
<dbReference type="InterPro" id="IPR032675">
    <property type="entry name" value="LRR_dom_sf"/>
</dbReference>
<protein>
    <submittedName>
        <fullName evidence="1">Uncharacterized protein</fullName>
    </submittedName>
</protein>